<evidence type="ECO:0008006" key="4">
    <source>
        <dbReference type="Google" id="ProtNLM"/>
    </source>
</evidence>
<feature type="compositionally biased region" description="Basic and acidic residues" evidence="1">
    <location>
        <begin position="182"/>
        <end position="197"/>
    </location>
</feature>
<sequence length="449" mass="50188">MISQAAYIYPAASSQRLDRVVPPAMLSLGGFPPAPPCNTIPHDAISLSLLFPNRTYQNHFSFCSNQGAQLGFCAPLGQIRSMFCVYALKSRRNGGNSLLEIDDIDDDYEDEEDDDEEDNDDDDDDDDEEGFIPLRNMKEWIENKPRGFGEGKVYDTSIEDKLFEEMEQSRQAQLANINKLKNNPEKPNTKKEQLQKQKASEAVLSGSRVRLVNLPKKKNIHRDLQLAFKGVPGIINIIPAVSGNKKTKDPICKGLAFVDFKSEDQANRFVQMFSRQSITFGKIQKQIKCEIMNLDSLSSAYEQSNDGTYNAPQLEVLSLERDPPDADFDMDHPSPDSWEETASDEFEGVSAQWEDIEENIEPFSLSEPSSGDSMEQITESATNSLSSQQQEKIRANGKKLVAKRKGVKVPKSNIPGSANRLKIKEKAVLTDVFSKYGQKTASAVIKQKS</sequence>
<name>A0A5J5AVQ3_9ASTE</name>
<evidence type="ECO:0000256" key="1">
    <source>
        <dbReference type="SAM" id="MobiDB-lite"/>
    </source>
</evidence>
<evidence type="ECO:0000313" key="2">
    <source>
        <dbReference type="EMBL" id="KAA8533101.1"/>
    </source>
</evidence>
<proteinExistence type="predicted"/>
<feature type="region of interest" description="Disordered" evidence="1">
    <location>
        <begin position="98"/>
        <end position="136"/>
    </location>
</feature>
<dbReference type="PANTHER" id="PTHR37200:SF1">
    <property type="entry name" value="RNA-BINDING (RRM_RBD_RNP MOTIFS) FAMILY PROTEIN"/>
    <property type="match status" value="1"/>
</dbReference>
<organism evidence="2 3">
    <name type="scientific">Nyssa sinensis</name>
    <dbReference type="NCBI Taxonomy" id="561372"/>
    <lineage>
        <taxon>Eukaryota</taxon>
        <taxon>Viridiplantae</taxon>
        <taxon>Streptophyta</taxon>
        <taxon>Embryophyta</taxon>
        <taxon>Tracheophyta</taxon>
        <taxon>Spermatophyta</taxon>
        <taxon>Magnoliopsida</taxon>
        <taxon>eudicotyledons</taxon>
        <taxon>Gunneridae</taxon>
        <taxon>Pentapetalae</taxon>
        <taxon>asterids</taxon>
        <taxon>Cornales</taxon>
        <taxon>Nyssaceae</taxon>
        <taxon>Nyssa</taxon>
    </lineage>
</organism>
<reference evidence="2 3" key="1">
    <citation type="submission" date="2019-09" db="EMBL/GenBank/DDBJ databases">
        <title>A chromosome-level genome assembly of the Chinese tupelo Nyssa sinensis.</title>
        <authorList>
            <person name="Yang X."/>
            <person name="Kang M."/>
            <person name="Yang Y."/>
            <person name="Xiong H."/>
            <person name="Wang M."/>
            <person name="Zhang Z."/>
            <person name="Wang Z."/>
            <person name="Wu H."/>
            <person name="Ma T."/>
            <person name="Liu J."/>
            <person name="Xi Z."/>
        </authorList>
    </citation>
    <scope>NUCLEOTIDE SEQUENCE [LARGE SCALE GENOMIC DNA]</scope>
    <source>
        <strain evidence="2">J267</strain>
        <tissue evidence="2">Leaf</tissue>
    </source>
</reference>
<accession>A0A5J5AVQ3</accession>
<dbReference type="Gene3D" id="3.30.70.330">
    <property type="match status" value="1"/>
</dbReference>
<feature type="region of interest" description="Disordered" evidence="1">
    <location>
        <begin position="363"/>
        <end position="416"/>
    </location>
</feature>
<feature type="compositionally biased region" description="Basic and acidic residues" evidence="1">
    <location>
        <begin position="322"/>
        <end position="334"/>
    </location>
</feature>
<feature type="region of interest" description="Disordered" evidence="1">
    <location>
        <begin position="178"/>
        <end position="197"/>
    </location>
</feature>
<protein>
    <recommendedName>
        <fullName evidence="4">RRM domain-containing protein</fullName>
    </recommendedName>
</protein>
<feature type="compositionally biased region" description="Acidic residues" evidence="1">
    <location>
        <begin position="100"/>
        <end position="130"/>
    </location>
</feature>
<feature type="compositionally biased region" description="Polar residues" evidence="1">
    <location>
        <begin position="366"/>
        <end position="390"/>
    </location>
</feature>
<dbReference type="CDD" id="cd00590">
    <property type="entry name" value="RRM_SF"/>
    <property type="match status" value="1"/>
</dbReference>
<dbReference type="EMBL" id="CM018042">
    <property type="protein sequence ID" value="KAA8533101.1"/>
    <property type="molecule type" value="Genomic_DNA"/>
</dbReference>
<feature type="region of interest" description="Disordered" evidence="1">
    <location>
        <begin position="322"/>
        <end position="347"/>
    </location>
</feature>
<dbReference type="AlphaFoldDB" id="A0A5J5AVQ3"/>
<dbReference type="SUPFAM" id="SSF54928">
    <property type="entry name" value="RNA-binding domain, RBD"/>
    <property type="match status" value="1"/>
</dbReference>
<evidence type="ECO:0000313" key="3">
    <source>
        <dbReference type="Proteomes" id="UP000325577"/>
    </source>
</evidence>
<feature type="compositionally biased region" description="Acidic residues" evidence="1">
    <location>
        <begin position="337"/>
        <end position="347"/>
    </location>
</feature>
<dbReference type="InterPro" id="IPR035979">
    <property type="entry name" value="RBD_domain_sf"/>
</dbReference>
<dbReference type="PANTHER" id="PTHR37200">
    <property type="entry name" value="RNA-BINDING (RRM/RBD/RNP MOTIFS) FAMILY PROTEIN"/>
    <property type="match status" value="1"/>
</dbReference>
<dbReference type="OrthoDB" id="1912879at2759"/>
<dbReference type="InterPro" id="IPR012677">
    <property type="entry name" value="Nucleotide-bd_a/b_plait_sf"/>
</dbReference>
<gene>
    <name evidence="2" type="ORF">F0562_033366</name>
</gene>
<keyword evidence="3" id="KW-1185">Reference proteome</keyword>
<dbReference type="Proteomes" id="UP000325577">
    <property type="component" value="Linkage Group LG19"/>
</dbReference>
<feature type="compositionally biased region" description="Basic residues" evidence="1">
    <location>
        <begin position="395"/>
        <end position="408"/>
    </location>
</feature>
<dbReference type="GO" id="GO:0003676">
    <property type="term" value="F:nucleic acid binding"/>
    <property type="evidence" value="ECO:0007669"/>
    <property type="project" value="InterPro"/>
</dbReference>